<comment type="caution">
    <text evidence="1">The sequence shown here is derived from an EMBL/GenBank/DDBJ whole genome shotgun (WGS) entry which is preliminary data.</text>
</comment>
<proteinExistence type="predicted"/>
<feature type="non-terminal residue" evidence="1">
    <location>
        <position position="1"/>
    </location>
</feature>
<dbReference type="EMBL" id="BART01010872">
    <property type="protein sequence ID" value="GAG77942.1"/>
    <property type="molecule type" value="Genomic_DNA"/>
</dbReference>
<sequence length="96" mass="11067">ELRITKGDVAEDVEVHICAPPVFSFPRQETYTLPPEHRYPNYIGMIWALPRVIKGLSWSKTVTIKAPPTADTYNIVFYKFCRGFADEPVERQIIVQ</sequence>
<dbReference type="AlphaFoldDB" id="X1B9I4"/>
<reference evidence="1" key="1">
    <citation type="journal article" date="2014" name="Front. Microbiol.">
        <title>High frequency of phylogenetically diverse reductive dehalogenase-homologous genes in deep subseafloor sedimentary metagenomes.</title>
        <authorList>
            <person name="Kawai M."/>
            <person name="Futagami T."/>
            <person name="Toyoda A."/>
            <person name="Takaki Y."/>
            <person name="Nishi S."/>
            <person name="Hori S."/>
            <person name="Arai W."/>
            <person name="Tsubouchi T."/>
            <person name="Morono Y."/>
            <person name="Uchiyama I."/>
            <person name="Ito T."/>
            <person name="Fujiyama A."/>
            <person name="Inagaki F."/>
            <person name="Takami H."/>
        </authorList>
    </citation>
    <scope>NUCLEOTIDE SEQUENCE</scope>
    <source>
        <strain evidence="1">Expedition CK06-06</strain>
    </source>
</reference>
<gene>
    <name evidence="1" type="ORF">S01H4_23435</name>
</gene>
<evidence type="ECO:0000313" key="1">
    <source>
        <dbReference type="EMBL" id="GAG77942.1"/>
    </source>
</evidence>
<accession>X1B9I4</accession>
<protein>
    <submittedName>
        <fullName evidence="1">Uncharacterized protein</fullName>
    </submittedName>
</protein>
<organism evidence="1">
    <name type="scientific">marine sediment metagenome</name>
    <dbReference type="NCBI Taxonomy" id="412755"/>
    <lineage>
        <taxon>unclassified sequences</taxon>
        <taxon>metagenomes</taxon>
        <taxon>ecological metagenomes</taxon>
    </lineage>
</organism>
<name>X1B9I4_9ZZZZ</name>